<organism evidence="3 4">
    <name type="scientific">Populus trichocarpa</name>
    <name type="common">Western balsam poplar</name>
    <name type="synonym">Populus balsamifera subsp. trichocarpa</name>
    <dbReference type="NCBI Taxonomy" id="3694"/>
    <lineage>
        <taxon>Eukaryota</taxon>
        <taxon>Viridiplantae</taxon>
        <taxon>Streptophyta</taxon>
        <taxon>Embryophyta</taxon>
        <taxon>Tracheophyta</taxon>
        <taxon>Spermatophyta</taxon>
        <taxon>Magnoliopsida</taxon>
        <taxon>eudicotyledons</taxon>
        <taxon>Gunneridae</taxon>
        <taxon>Pentapetalae</taxon>
        <taxon>rosids</taxon>
        <taxon>fabids</taxon>
        <taxon>Malpighiales</taxon>
        <taxon>Salicaceae</taxon>
        <taxon>Saliceae</taxon>
        <taxon>Populus</taxon>
    </lineage>
</organism>
<reference evidence="3 4" key="1">
    <citation type="journal article" date="2006" name="Science">
        <title>The genome of black cottonwood, Populus trichocarpa (Torr. &amp; Gray).</title>
        <authorList>
            <person name="Tuskan G.A."/>
            <person name="Difazio S."/>
            <person name="Jansson S."/>
            <person name="Bohlmann J."/>
            <person name="Grigoriev I."/>
            <person name="Hellsten U."/>
            <person name="Putnam N."/>
            <person name="Ralph S."/>
            <person name="Rombauts S."/>
            <person name="Salamov A."/>
            <person name="Schein J."/>
            <person name="Sterck L."/>
            <person name="Aerts A."/>
            <person name="Bhalerao R.R."/>
            <person name="Bhalerao R.P."/>
            <person name="Blaudez D."/>
            <person name="Boerjan W."/>
            <person name="Brun A."/>
            <person name="Brunner A."/>
            <person name="Busov V."/>
            <person name="Campbell M."/>
            <person name="Carlson J."/>
            <person name="Chalot M."/>
            <person name="Chapman J."/>
            <person name="Chen G.L."/>
            <person name="Cooper D."/>
            <person name="Coutinho P.M."/>
            <person name="Couturier J."/>
            <person name="Covert S."/>
            <person name="Cronk Q."/>
            <person name="Cunningham R."/>
            <person name="Davis J."/>
            <person name="Degroeve S."/>
            <person name="Dejardin A."/>
            <person name="Depamphilis C."/>
            <person name="Detter J."/>
            <person name="Dirks B."/>
            <person name="Dubchak I."/>
            <person name="Duplessis S."/>
            <person name="Ehlting J."/>
            <person name="Ellis B."/>
            <person name="Gendler K."/>
            <person name="Goodstein D."/>
            <person name="Gribskov M."/>
            <person name="Grimwood J."/>
            <person name="Groover A."/>
            <person name="Gunter L."/>
            <person name="Hamberger B."/>
            <person name="Heinze B."/>
            <person name="Helariutta Y."/>
            <person name="Henrissat B."/>
            <person name="Holligan D."/>
            <person name="Holt R."/>
            <person name="Huang W."/>
            <person name="Islam-Faridi N."/>
            <person name="Jones S."/>
            <person name="Jones-Rhoades M."/>
            <person name="Jorgensen R."/>
            <person name="Joshi C."/>
            <person name="Kangasjarvi J."/>
            <person name="Karlsson J."/>
            <person name="Kelleher C."/>
            <person name="Kirkpatrick R."/>
            <person name="Kirst M."/>
            <person name="Kohler A."/>
            <person name="Kalluri U."/>
            <person name="Larimer F."/>
            <person name="Leebens-Mack J."/>
            <person name="Leple J.C."/>
            <person name="Locascio P."/>
            <person name="Lou Y."/>
            <person name="Lucas S."/>
            <person name="Martin F."/>
            <person name="Montanini B."/>
            <person name="Napoli C."/>
            <person name="Nelson D.R."/>
            <person name="Nelson C."/>
            <person name="Nieminen K."/>
            <person name="Nilsson O."/>
            <person name="Pereda V."/>
            <person name="Peter G."/>
            <person name="Philippe R."/>
            <person name="Pilate G."/>
            <person name="Poliakov A."/>
            <person name="Razumovskaya J."/>
            <person name="Richardson P."/>
            <person name="Rinaldi C."/>
            <person name="Ritland K."/>
            <person name="Rouze P."/>
            <person name="Ryaboy D."/>
            <person name="Schmutz J."/>
            <person name="Schrader J."/>
            <person name="Segerman B."/>
            <person name="Shin H."/>
            <person name="Siddiqui A."/>
            <person name="Sterky F."/>
            <person name="Terry A."/>
            <person name="Tsai C.J."/>
            <person name="Uberbacher E."/>
            <person name="Unneberg P."/>
            <person name="Vahala J."/>
            <person name="Wall K."/>
            <person name="Wessler S."/>
            <person name="Yang G."/>
            <person name="Yin T."/>
            <person name="Douglas C."/>
            <person name="Marra M."/>
            <person name="Sandberg G."/>
            <person name="Van de Peer Y."/>
            <person name="Rokhsar D."/>
        </authorList>
    </citation>
    <scope>NUCLEOTIDE SEQUENCE [LARGE SCALE GENOMIC DNA]</scope>
    <source>
        <strain evidence="4">cv. Nisqually</strain>
    </source>
</reference>
<dbReference type="Proteomes" id="UP000006729">
    <property type="component" value="Chromosome 3"/>
</dbReference>
<evidence type="ECO:0000256" key="2">
    <source>
        <dbReference type="SAM" id="SignalP"/>
    </source>
</evidence>
<dbReference type="EMBL" id="CM009292">
    <property type="protein sequence ID" value="PNT43811.1"/>
    <property type="molecule type" value="Genomic_DNA"/>
</dbReference>
<evidence type="ECO:0000256" key="1">
    <source>
        <dbReference type="SAM" id="MobiDB-lite"/>
    </source>
</evidence>
<keyword evidence="2" id="KW-0732">Signal</keyword>
<feature type="signal peptide" evidence="2">
    <location>
        <begin position="1"/>
        <end position="15"/>
    </location>
</feature>
<proteinExistence type="predicted"/>
<sequence length="150" mass="17204">MRFFNHVVSFLLKHLMIQIYLLNHLIMKKSVNMNCLNWGKEDERVAEEEEEEEEEEADDDDDGCGGGGGGDDDDMVLCDDDMFDYVFDWTILKYQQSQLANPLTRGIVSVHGAIYFCWSLVLNRFEFFLFLLGLYVGNSSGMPPIVSADR</sequence>
<feature type="region of interest" description="Disordered" evidence="1">
    <location>
        <begin position="42"/>
        <end position="73"/>
    </location>
</feature>
<name>A0A2K2B205_POPTR</name>
<accession>A0A2K2B205</accession>
<evidence type="ECO:0000313" key="4">
    <source>
        <dbReference type="Proteomes" id="UP000006729"/>
    </source>
</evidence>
<keyword evidence="4" id="KW-1185">Reference proteome</keyword>
<feature type="compositionally biased region" description="Acidic residues" evidence="1">
    <location>
        <begin position="44"/>
        <end position="63"/>
    </location>
</feature>
<evidence type="ECO:0000313" key="3">
    <source>
        <dbReference type="EMBL" id="PNT43811.1"/>
    </source>
</evidence>
<feature type="chain" id="PRO_5014406085" evidence="2">
    <location>
        <begin position="16"/>
        <end position="150"/>
    </location>
</feature>
<gene>
    <name evidence="3" type="ORF">POPTR_003G055400</name>
</gene>
<dbReference type="InParanoid" id="A0A2K2B205"/>
<dbReference type="AlphaFoldDB" id="A0A2K2B205"/>
<protein>
    <submittedName>
        <fullName evidence="3">Uncharacterized protein</fullName>
    </submittedName>
</protein>